<feature type="domain" description="Pyrrolo-quinoline quinone repeat" evidence="2">
    <location>
        <begin position="35"/>
        <end position="163"/>
    </location>
</feature>
<dbReference type="SMART" id="SM00564">
    <property type="entry name" value="PQQ"/>
    <property type="match status" value="5"/>
</dbReference>
<keyword evidence="4" id="KW-1185">Reference proteome</keyword>
<organism evidence="3 4">
    <name type="scientific">Rhodopirellula sallentina SM41</name>
    <dbReference type="NCBI Taxonomy" id="1263870"/>
    <lineage>
        <taxon>Bacteria</taxon>
        <taxon>Pseudomonadati</taxon>
        <taxon>Planctomycetota</taxon>
        <taxon>Planctomycetia</taxon>
        <taxon>Pirellulales</taxon>
        <taxon>Pirellulaceae</taxon>
        <taxon>Rhodopirellula</taxon>
    </lineage>
</organism>
<dbReference type="InterPro" id="IPR002372">
    <property type="entry name" value="PQQ_rpt_dom"/>
</dbReference>
<dbReference type="PANTHER" id="PTHR34512">
    <property type="entry name" value="CELL SURFACE PROTEIN"/>
    <property type="match status" value="1"/>
</dbReference>
<dbReference type="RefSeq" id="WP_008685813.1">
    <property type="nucleotide sequence ID" value="NZ_ANOH01000368.1"/>
</dbReference>
<feature type="domain" description="Pyrrolo-quinoline quinone repeat" evidence="2">
    <location>
        <begin position="260"/>
        <end position="385"/>
    </location>
</feature>
<dbReference type="InterPro" id="IPR018391">
    <property type="entry name" value="PQQ_b-propeller_rpt"/>
</dbReference>
<keyword evidence="1" id="KW-0732">Signal</keyword>
<feature type="signal peptide" evidence="1">
    <location>
        <begin position="1"/>
        <end position="21"/>
    </location>
</feature>
<dbReference type="EMBL" id="ANOH01000368">
    <property type="protein sequence ID" value="EMI53227.1"/>
    <property type="molecule type" value="Genomic_DNA"/>
</dbReference>
<dbReference type="PATRIC" id="fig|1263870.3.peg.5656"/>
<dbReference type="Proteomes" id="UP000011885">
    <property type="component" value="Unassembled WGS sequence"/>
</dbReference>
<protein>
    <submittedName>
        <fullName evidence="3">Pyrrolo-quinoline quinone</fullName>
    </submittedName>
</protein>
<evidence type="ECO:0000259" key="2">
    <source>
        <dbReference type="Pfam" id="PF13360"/>
    </source>
</evidence>
<dbReference type="AlphaFoldDB" id="M5TVK6"/>
<evidence type="ECO:0000313" key="3">
    <source>
        <dbReference type="EMBL" id="EMI53227.1"/>
    </source>
</evidence>
<comment type="caution">
    <text evidence="3">The sequence shown here is derived from an EMBL/GenBank/DDBJ whole genome shotgun (WGS) entry which is preliminary data.</text>
</comment>
<dbReference type="Gene3D" id="2.130.10.10">
    <property type="entry name" value="YVTN repeat-like/Quinoprotein amine dehydrogenase"/>
    <property type="match status" value="1"/>
</dbReference>
<evidence type="ECO:0000313" key="4">
    <source>
        <dbReference type="Proteomes" id="UP000011885"/>
    </source>
</evidence>
<accession>M5TVK6</accession>
<dbReference type="InterPro" id="IPR015943">
    <property type="entry name" value="WD40/YVTN_repeat-like_dom_sf"/>
</dbReference>
<dbReference type="OrthoDB" id="244732at2"/>
<sequence length="438" mass="48263">MTRLFLFTLLAVAFIASFAVSAPTGLANWPDRHGPTHDGVVADVDAERLPIHWTDTENVAWKAPLHDEGHSSPVIAEGKIWLTAATTDGTKQFIIAIDEETGEILHDRLLFENDEVEELGGAVGFNNYAAPSCVLGPGVVYAHFGSYGTAKLDAKTAEVIWQRRDLPCRHYRGPGSSPVLHGNKLVLTFDGVDQQYTTALDVETGKTLWRTDRTTDYEDLGDDGKPLRDGDMRKAYCTPAIVQVGDQRQILSVGARAMQSYDLETGEELWTLRHKSYNAGIRPLWIPKKKLAIINTGSRGAQLVAVQLDESTKGDVTDSHVEWVRERGNPRFAMPIEHDGLIFQVTDNGVLTCIELETGDELWKKRISGDYLASPVLANDRLYFFNQSGLGTVVKAQREPEIIAVNDVPGMGTTACPAVSNGAIFVRGKEHLYKIQTH</sequence>
<name>M5TVK6_9BACT</name>
<dbReference type="InterPro" id="IPR011047">
    <property type="entry name" value="Quinoprotein_ADH-like_sf"/>
</dbReference>
<evidence type="ECO:0000256" key="1">
    <source>
        <dbReference type="SAM" id="SignalP"/>
    </source>
</evidence>
<dbReference type="Gene3D" id="2.40.10.480">
    <property type="match status" value="2"/>
</dbReference>
<dbReference type="PANTHER" id="PTHR34512:SF30">
    <property type="entry name" value="OUTER MEMBRANE PROTEIN ASSEMBLY FACTOR BAMB"/>
    <property type="match status" value="1"/>
</dbReference>
<reference evidence="3 4" key="1">
    <citation type="journal article" date="2013" name="Mar. Genomics">
        <title>Expression of sulfatases in Rhodopirellula baltica and the diversity of sulfatases in the genus Rhodopirellula.</title>
        <authorList>
            <person name="Wegner C.E."/>
            <person name="Richter-Heitmann T."/>
            <person name="Klindworth A."/>
            <person name="Klockow C."/>
            <person name="Richter M."/>
            <person name="Achstetter T."/>
            <person name="Glockner F.O."/>
            <person name="Harder J."/>
        </authorList>
    </citation>
    <scope>NUCLEOTIDE SEQUENCE [LARGE SCALE GENOMIC DNA]</scope>
    <source>
        <strain evidence="3 4">SM41</strain>
    </source>
</reference>
<feature type="chain" id="PRO_5004072939" evidence="1">
    <location>
        <begin position="22"/>
        <end position="438"/>
    </location>
</feature>
<gene>
    <name evidence="3" type="ORF">RSSM_05336</name>
</gene>
<dbReference type="Pfam" id="PF13360">
    <property type="entry name" value="PQQ_2"/>
    <property type="match status" value="2"/>
</dbReference>
<proteinExistence type="predicted"/>
<dbReference type="SUPFAM" id="SSF50998">
    <property type="entry name" value="Quinoprotein alcohol dehydrogenase-like"/>
    <property type="match status" value="1"/>
</dbReference>